<evidence type="ECO:0000256" key="2">
    <source>
        <dbReference type="SAM" id="MobiDB-lite"/>
    </source>
</evidence>
<feature type="region of interest" description="Disordered" evidence="2">
    <location>
        <begin position="241"/>
        <end position="278"/>
    </location>
</feature>
<dbReference type="PANTHER" id="PTHR45809:SF3">
    <property type="entry name" value="VIRAL IAP-ASSOCIATED FACTOR HOMOLOG"/>
    <property type="match status" value="1"/>
</dbReference>
<organism evidence="4 5">
    <name type="scientific">Aureococcus anophagefferens</name>
    <name type="common">Harmful bloom alga</name>
    <dbReference type="NCBI Taxonomy" id="44056"/>
    <lineage>
        <taxon>Eukaryota</taxon>
        <taxon>Sar</taxon>
        <taxon>Stramenopiles</taxon>
        <taxon>Ochrophyta</taxon>
        <taxon>Pelagophyceae</taxon>
        <taxon>Pelagomonadales</taxon>
        <taxon>Pelagomonadaceae</taxon>
        <taxon>Aureococcus</taxon>
    </lineage>
</organism>
<dbReference type="InterPro" id="IPR024253">
    <property type="entry name" value="Phosducin_thioredoxin-like_dom"/>
</dbReference>
<name>A0ABR1FR78_AURAN</name>
<dbReference type="Proteomes" id="UP001363151">
    <property type="component" value="Unassembled WGS sequence"/>
</dbReference>
<dbReference type="InterPro" id="IPR051498">
    <property type="entry name" value="Phosducin-like_chap/apop_reg"/>
</dbReference>
<dbReference type="Pfam" id="PF02114">
    <property type="entry name" value="Phosducin"/>
    <property type="match status" value="1"/>
</dbReference>
<accession>A0ABR1FR78</accession>
<evidence type="ECO:0000256" key="1">
    <source>
        <dbReference type="ARBA" id="ARBA00009686"/>
    </source>
</evidence>
<dbReference type="InterPro" id="IPR036249">
    <property type="entry name" value="Thioredoxin-like_sf"/>
</dbReference>
<feature type="domain" description="Phosducin" evidence="3">
    <location>
        <begin position="66"/>
        <end position="211"/>
    </location>
</feature>
<proteinExistence type="inferred from homology"/>
<comment type="caution">
    <text evidence="4">The sequence shown here is derived from an EMBL/GenBank/DDBJ whole genome shotgun (WGS) entry which is preliminary data.</text>
</comment>
<feature type="compositionally biased region" description="Basic and acidic residues" evidence="2">
    <location>
        <begin position="268"/>
        <end position="278"/>
    </location>
</feature>
<comment type="similarity">
    <text evidence="1">Belongs to the phosducin family.</text>
</comment>
<dbReference type="PANTHER" id="PTHR45809">
    <property type="entry name" value="VIRAL IAP-ASSOCIATED FACTOR HOMOLOG"/>
    <property type="match status" value="1"/>
</dbReference>
<dbReference type="EMBL" id="JBBJCI010000285">
    <property type="protein sequence ID" value="KAK7236231.1"/>
    <property type="molecule type" value="Genomic_DNA"/>
</dbReference>
<protein>
    <submittedName>
        <fullName evidence="4">Phosducin</fullName>
    </submittedName>
</protein>
<evidence type="ECO:0000313" key="4">
    <source>
        <dbReference type="EMBL" id="KAK7236231.1"/>
    </source>
</evidence>
<sequence length="278" mass="31020">MAGRGATTVPFTTKLTDFDDALIKRDICTREQCLLAKGMDEEQVLDLLVHEDVTREMAKLDEAAREAEAEVARDPLRHATAHATRDELDDLDEDDEFLDDAFLAKYREARIAELTEASKADRFGSVFEIEKADWTREVNEVSNACWVFVHLYQDYVADSAALNVCLESLAKTYPHVKFVKIRATSAVEKWPDSNLPAVYLYHEGEMQHQLIGSRAISEGPPPFTANSVARKLATFKIVDEHARLPDAPPPPPPASDGGTAAKVRRSAYSREDDATWDA</sequence>
<dbReference type="SUPFAM" id="SSF52833">
    <property type="entry name" value="Thioredoxin-like"/>
    <property type="match status" value="1"/>
</dbReference>
<keyword evidence="5" id="KW-1185">Reference proteome</keyword>
<evidence type="ECO:0000313" key="5">
    <source>
        <dbReference type="Proteomes" id="UP001363151"/>
    </source>
</evidence>
<evidence type="ECO:0000259" key="3">
    <source>
        <dbReference type="Pfam" id="PF02114"/>
    </source>
</evidence>
<reference evidence="4 5" key="1">
    <citation type="submission" date="2024-03" db="EMBL/GenBank/DDBJ databases">
        <title>Aureococcus anophagefferens CCMP1851 and Kratosvirus quantuckense: Draft genome of a second virus-susceptible host strain in the model system.</title>
        <authorList>
            <person name="Chase E."/>
            <person name="Truchon A.R."/>
            <person name="Schepens W."/>
            <person name="Wilhelm S.W."/>
        </authorList>
    </citation>
    <scope>NUCLEOTIDE SEQUENCE [LARGE SCALE GENOMIC DNA]</scope>
    <source>
        <strain evidence="4 5">CCMP1851</strain>
    </source>
</reference>
<gene>
    <name evidence="4" type="primary">PDCL3</name>
    <name evidence="4" type="ORF">SO694_00061014</name>
</gene>
<dbReference type="Gene3D" id="3.40.30.10">
    <property type="entry name" value="Glutaredoxin"/>
    <property type="match status" value="1"/>
</dbReference>